<accession>A0ABP5KXX8</accession>
<feature type="transmembrane region" description="Helical" evidence="2">
    <location>
        <begin position="1217"/>
        <end position="1237"/>
    </location>
</feature>
<keyword evidence="5" id="KW-1185">Reference proteome</keyword>
<feature type="region of interest" description="Disordered" evidence="1">
    <location>
        <begin position="1"/>
        <end position="24"/>
    </location>
</feature>
<feature type="compositionally biased region" description="Polar residues" evidence="1">
    <location>
        <begin position="721"/>
        <end position="740"/>
    </location>
</feature>
<dbReference type="SUPFAM" id="SSF49785">
    <property type="entry name" value="Galactose-binding domain-like"/>
    <property type="match status" value="2"/>
</dbReference>
<keyword evidence="2" id="KW-0472">Membrane</keyword>
<feature type="transmembrane region" description="Helical" evidence="2">
    <location>
        <begin position="310"/>
        <end position="327"/>
    </location>
</feature>
<keyword evidence="2" id="KW-1133">Transmembrane helix</keyword>
<feature type="compositionally biased region" description="Pro residues" evidence="1">
    <location>
        <begin position="1360"/>
        <end position="1369"/>
    </location>
</feature>
<name>A0ABP5KXX8_9ACTN</name>
<dbReference type="InterPro" id="IPR008979">
    <property type="entry name" value="Galactose-bd-like_sf"/>
</dbReference>
<evidence type="ECO:0000313" key="4">
    <source>
        <dbReference type="EMBL" id="GAA2138985.1"/>
    </source>
</evidence>
<keyword evidence="2" id="KW-0812">Transmembrane</keyword>
<gene>
    <name evidence="4" type="ORF">GCM10009727_35150</name>
</gene>
<feature type="transmembrane region" description="Helical" evidence="2">
    <location>
        <begin position="236"/>
        <end position="256"/>
    </location>
</feature>
<feature type="transmembrane region" description="Helical" evidence="2">
    <location>
        <begin position="1257"/>
        <end position="1284"/>
    </location>
</feature>
<feature type="domain" description="Alpha-(1-&gt;3)-arabinofuranosyltransferase N-terminal GT-C" evidence="3">
    <location>
        <begin position="41"/>
        <end position="693"/>
    </location>
</feature>
<dbReference type="RefSeq" id="WP_344267784.1">
    <property type="nucleotide sequence ID" value="NZ_BAAAMR010000027.1"/>
</dbReference>
<dbReference type="Gene3D" id="2.60.120.260">
    <property type="entry name" value="Galactose-binding domain-like"/>
    <property type="match status" value="2"/>
</dbReference>
<feature type="transmembrane region" description="Helical" evidence="2">
    <location>
        <begin position="32"/>
        <end position="49"/>
    </location>
</feature>
<evidence type="ECO:0000259" key="3">
    <source>
        <dbReference type="Pfam" id="PF11847"/>
    </source>
</evidence>
<evidence type="ECO:0000313" key="5">
    <source>
        <dbReference type="Proteomes" id="UP001501020"/>
    </source>
</evidence>
<evidence type="ECO:0000256" key="1">
    <source>
        <dbReference type="SAM" id="MobiDB-lite"/>
    </source>
</evidence>
<dbReference type="InterPro" id="IPR021798">
    <property type="entry name" value="AftD_N"/>
</dbReference>
<feature type="transmembrane region" description="Helical" evidence="2">
    <location>
        <begin position="339"/>
        <end position="357"/>
    </location>
</feature>
<proteinExistence type="predicted"/>
<feature type="region of interest" description="Disordered" evidence="1">
    <location>
        <begin position="721"/>
        <end position="748"/>
    </location>
</feature>
<comment type="caution">
    <text evidence="4">The sequence shown here is derived from an EMBL/GenBank/DDBJ whole genome shotgun (WGS) entry which is preliminary data.</text>
</comment>
<dbReference type="EMBL" id="BAAAMR010000027">
    <property type="protein sequence ID" value="GAA2138985.1"/>
    <property type="molecule type" value="Genomic_DNA"/>
</dbReference>
<feature type="transmembrane region" description="Helical" evidence="2">
    <location>
        <begin position="116"/>
        <end position="133"/>
    </location>
</feature>
<feature type="compositionally biased region" description="Low complexity" evidence="1">
    <location>
        <begin position="1395"/>
        <end position="1415"/>
    </location>
</feature>
<evidence type="ECO:0000256" key="2">
    <source>
        <dbReference type="SAM" id="Phobius"/>
    </source>
</evidence>
<feature type="region of interest" description="Disordered" evidence="1">
    <location>
        <begin position="1354"/>
        <end position="1415"/>
    </location>
</feature>
<organism evidence="4 5">
    <name type="scientific">Actinomadura napierensis</name>
    <dbReference type="NCBI Taxonomy" id="267854"/>
    <lineage>
        <taxon>Bacteria</taxon>
        <taxon>Bacillati</taxon>
        <taxon>Actinomycetota</taxon>
        <taxon>Actinomycetes</taxon>
        <taxon>Streptosporangiales</taxon>
        <taxon>Thermomonosporaceae</taxon>
        <taxon>Actinomadura</taxon>
    </lineage>
</organism>
<dbReference type="Pfam" id="PF11847">
    <property type="entry name" value="GT-C_AftD"/>
    <property type="match status" value="1"/>
</dbReference>
<protein>
    <submittedName>
        <fullName evidence="4">Alpha-(1-&gt;3)-arabinofuranosyltransferase</fullName>
    </submittedName>
</protein>
<reference evidence="5" key="1">
    <citation type="journal article" date="2019" name="Int. J. Syst. Evol. Microbiol.">
        <title>The Global Catalogue of Microorganisms (GCM) 10K type strain sequencing project: providing services to taxonomists for standard genome sequencing and annotation.</title>
        <authorList>
            <consortium name="The Broad Institute Genomics Platform"/>
            <consortium name="The Broad Institute Genome Sequencing Center for Infectious Disease"/>
            <person name="Wu L."/>
            <person name="Ma J."/>
        </authorList>
    </citation>
    <scope>NUCLEOTIDE SEQUENCE [LARGE SCALE GENOMIC DNA]</scope>
    <source>
        <strain evidence="5">JCM 13850</strain>
    </source>
</reference>
<sequence length="1415" mass="148332">MTATAPLRWTGPASPSADGTGRDPDARMRDRMRLLVSSLLLLTVAFTIAPKRILPDTKLDMALNPGGFLGRALNMWDATSYFGQVQNQAYGYLFPMGPFYLLGKGIGLPPWVTQRLWLGLVLVVALTGLVKLAEEMRIGSPGGRLLAGFAYALAPRAELLLGVNSSEFLPTAMLPWILIPLVRGARTGSTRRAAALSALAIVCCGGINAAAEAAVLVVPLVYLLTRARGPRKWRLLGWWLPCTAAASVWWLVPAYLMGRYIFPFIDYTESATTTTQTTSLANTLRGTSSWTAFLPVDTNPWWPAGHAASTVPWLVAVTGAVAAFGLLGLGRRGLPERGFLVLSLLLGVVLIATGHHGPLAPPFADTLRDLLDTALAPLRNIHKFDALVRLPLVLGLARLVSAVPAGAPWWKRPNAGFAAIAAVALAAVPMLNPGPTANANMPDPVPAYWRQAADWINERGGLNTTMAVPGVPFADFQWGRAMDDPLQALLSVSWADRSAVPYGSAGAARLTRAIDQRLATGQGSEGLTKVLARMGVRFLLVRNDLNRAELDGAWPARVHEALERSPGIVQRAAFGGPVGDPGPADAVGSFDQPYRALEVYEVTDAFPAASTVPADRPLRVIGGPEALLPLADAGLLDGDRPVVFNDDPGADAIPAADTIVTDTLRRREANFSDLRNGESPTLAAGEPYKGTSRVKDILAPGWDDYQAVARYEGIASVTASSSASDITAPSNHDSQSNQPFSALDGDPATQWTSSGWKGALGEWLEVRFSRPIPVDHVTATFGDADFLGPAVTQVAVETEAGSVRDRVAVAGRPQSLPARGGTTSWVRIRVTGLAGPSRTGGRVAIADLNVPGVTARRAIAAPAATGGTTVLTGTDDHADACMRGPVTWTCNPQLARRGESGSFERIFTAAASGARTLGGSAVLTDPKIIAAATTSGPVRVAASSTYVQHPADMARSAFDGDPRTTWIAGRDDAAPRLTIRFGKKTDLSKITVRLPYGQAQKVVLAGDDTTRDGIVDRAGVFRFAPMRTSTLTITFPNAPGVQVTDVTVPGVRPLGAPSQLPLQTKCGTGPSFDLGGRTVRTRLVGGTAADLLDGTPVRYAACGRVPVGQGENRLSVSPVSPYRIVSAVLASGTEGPAASAAAPRIEQWSAHSRSIAVDSSDQPTYLELDENHNDGWVAALGGKQLRSVRLDGWRQAWLVPAGESGTVKLTYAPDRGYRLTLVAGLLLVLLIVVLAIVPARPSTAPPLDPGRVARAVGWAIAALAGFWVGGPAGMVAVPAACALGMLLRRRRDLRPAAIVSAVLAAAVLQGAGTYLDLHGRTLPWRLLTEAAPEVLCLVALGLLISVLGPRPALPDEPDAPAAPAPPPPDRLPDPTGGGLRITWQAAGPPSGPGRRGAAPAPGRGAAGRASPPRSS</sequence>
<dbReference type="Proteomes" id="UP001501020">
    <property type="component" value="Unassembled WGS sequence"/>
</dbReference>
<feature type="transmembrane region" description="Helical" evidence="2">
    <location>
        <begin position="1296"/>
        <end position="1315"/>
    </location>
</feature>